<dbReference type="InParanoid" id="A0A067RAI7"/>
<protein>
    <submittedName>
        <fullName evidence="1">Uncharacterized protein</fullName>
    </submittedName>
</protein>
<reference evidence="1 2" key="1">
    <citation type="journal article" date="2014" name="Nat. Commun.">
        <title>Molecular traces of alternative social organization in a termite genome.</title>
        <authorList>
            <person name="Terrapon N."/>
            <person name="Li C."/>
            <person name="Robertson H.M."/>
            <person name="Ji L."/>
            <person name="Meng X."/>
            <person name="Booth W."/>
            <person name="Chen Z."/>
            <person name="Childers C.P."/>
            <person name="Glastad K.M."/>
            <person name="Gokhale K."/>
            <person name="Gowin J."/>
            <person name="Gronenberg W."/>
            <person name="Hermansen R.A."/>
            <person name="Hu H."/>
            <person name="Hunt B.G."/>
            <person name="Huylmans A.K."/>
            <person name="Khalil S.M."/>
            <person name="Mitchell R.D."/>
            <person name="Munoz-Torres M.C."/>
            <person name="Mustard J.A."/>
            <person name="Pan H."/>
            <person name="Reese J.T."/>
            <person name="Scharf M.E."/>
            <person name="Sun F."/>
            <person name="Vogel H."/>
            <person name="Xiao J."/>
            <person name="Yang W."/>
            <person name="Yang Z."/>
            <person name="Yang Z."/>
            <person name="Zhou J."/>
            <person name="Zhu J."/>
            <person name="Brent C.S."/>
            <person name="Elsik C.G."/>
            <person name="Goodisman M.A."/>
            <person name="Liberles D.A."/>
            <person name="Roe R.M."/>
            <person name="Vargo E.L."/>
            <person name="Vilcinskas A."/>
            <person name="Wang J."/>
            <person name="Bornberg-Bauer E."/>
            <person name="Korb J."/>
            <person name="Zhang G."/>
            <person name="Liebig J."/>
        </authorList>
    </citation>
    <scope>NUCLEOTIDE SEQUENCE [LARGE SCALE GENOMIC DNA]</scope>
    <source>
        <tissue evidence="1">Whole organism</tissue>
    </source>
</reference>
<gene>
    <name evidence="1" type="ORF">L798_05174</name>
</gene>
<name>A0A067RAI7_ZOONE</name>
<evidence type="ECO:0000313" key="1">
    <source>
        <dbReference type="EMBL" id="KDR20674.1"/>
    </source>
</evidence>
<accession>A0A067RAI7</accession>
<evidence type="ECO:0000313" key="2">
    <source>
        <dbReference type="Proteomes" id="UP000027135"/>
    </source>
</evidence>
<keyword evidence="2" id="KW-1185">Reference proteome</keyword>
<dbReference type="EMBL" id="KK852593">
    <property type="protein sequence ID" value="KDR20674.1"/>
    <property type="molecule type" value="Genomic_DNA"/>
</dbReference>
<proteinExistence type="predicted"/>
<dbReference type="AlphaFoldDB" id="A0A067RAI7"/>
<organism evidence="1 2">
    <name type="scientific">Zootermopsis nevadensis</name>
    <name type="common">Dampwood termite</name>
    <dbReference type="NCBI Taxonomy" id="136037"/>
    <lineage>
        <taxon>Eukaryota</taxon>
        <taxon>Metazoa</taxon>
        <taxon>Ecdysozoa</taxon>
        <taxon>Arthropoda</taxon>
        <taxon>Hexapoda</taxon>
        <taxon>Insecta</taxon>
        <taxon>Pterygota</taxon>
        <taxon>Neoptera</taxon>
        <taxon>Polyneoptera</taxon>
        <taxon>Dictyoptera</taxon>
        <taxon>Blattodea</taxon>
        <taxon>Blattoidea</taxon>
        <taxon>Termitoidae</taxon>
        <taxon>Termopsidae</taxon>
        <taxon>Zootermopsis</taxon>
    </lineage>
</organism>
<dbReference type="Proteomes" id="UP000027135">
    <property type="component" value="Unassembled WGS sequence"/>
</dbReference>
<sequence>MLPTVYFPRVPSSSSEFLTSIYPLPNPHRCYEFIQWNHDSIYITTTNFTKMLYAEDRGLVHW</sequence>